<accession>A0A059CQC5</accession>
<dbReference type="Gramene" id="KCW80567">
    <property type="protein sequence ID" value="KCW80567"/>
    <property type="gene ID" value="EUGRSUZ_C01925"/>
</dbReference>
<sequence>MILQRIHWRLEEMLPVDVSVEEEHLFDTAEDIVSESSLILEPCPPILLLSRESTSTADIIRWWATSRKLLGSISTKSC</sequence>
<protein>
    <submittedName>
        <fullName evidence="1">Uncharacterized protein</fullName>
    </submittedName>
</protein>
<proteinExistence type="predicted"/>
<name>A0A059CQC5_EUCGR</name>
<organism evidence="1">
    <name type="scientific">Eucalyptus grandis</name>
    <name type="common">Flooded gum</name>
    <dbReference type="NCBI Taxonomy" id="71139"/>
    <lineage>
        <taxon>Eukaryota</taxon>
        <taxon>Viridiplantae</taxon>
        <taxon>Streptophyta</taxon>
        <taxon>Embryophyta</taxon>
        <taxon>Tracheophyta</taxon>
        <taxon>Spermatophyta</taxon>
        <taxon>Magnoliopsida</taxon>
        <taxon>eudicotyledons</taxon>
        <taxon>Gunneridae</taxon>
        <taxon>Pentapetalae</taxon>
        <taxon>rosids</taxon>
        <taxon>malvids</taxon>
        <taxon>Myrtales</taxon>
        <taxon>Myrtaceae</taxon>
        <taxon>Myrtoideae</taxon>
        <taxon>Eucalypteae</taxon>
        <taxon>Eucalyptus</taxon>
    </lineage>
</organism>
<gene>
    <name evidence="1" type="ORF">EUGRSUZ_C01925</name>
</gene>
<dbReference type="EMBL" id="KK198755">
    <property type="protein sequence ID" value="KCW80567.1"/>
    <property type="molecule type" value="Genomic_DNA"/>
</dbReference>
<reference evidence="1" key="1">
    <citation type="submission" date="2013-07" db="EMBL/GenBank/DDBJ databases">
        <title>The genome of Eucalyptus grandis.</title>
        <authorList>
            <person name="Schmutz J."/>
            <person name="Hayes R."/>
            <person name="Myburg A."/>
            <person name="Tuskan G."/>
            <person name="Grattapaglia D."/>
            <person name="Rokhsar D.S."/>
        </authorList>
    </citation>
    <scope>NUCLEOTIDE SEQUENCE</scope>
    <source>
        <tissue evidence="1">Leaf extractions</tissue>
    </source>
</reference>
<dbReference type="AlphaFoldDB" id="A0A059CQC5"/>
<evidence type="ECO:0000313" key="1">
    <source>
        <dbReference type="EMBL" id="KCW80567.1"/>
    </source>
</evidence>
<dbReference type="InParanoid" id="A0A059CQC5"/>